<dbReference type="SUPFAM" id="SSF51261">
    <property type="entry name" value="Duplicated hybrid motif"/>
    <property type="match status" value="1"/>
</dbReference>
<keyword evidence="4" id="KW-1185">Reference proteome</keyword>
<evidence type="ECO:0000313" key="3">
    <source>
        <dbReference type="EMBL" id="EEF58336.1"/>
    </source>
</evidence>
<evidence type="ECO:0000313" key="4">
    <source>
        <dbReference type="Proteomes" id="UP000003688"/>
    </source>
</evidence>
<organism evidence="3 4">
    <name type="scientific">Pedosphaera parvula (strain Ellin514)</name>
    <dbReference type="NCBI Taxonomy" id="320771"/>
    <lineage>
        <taxon>Bacteria</taxon>
        <taxon>Pseudomonadati</taxon>
        <taxon>Verrucomicrobiota</taxon>
        <taxon>Pedosphaerae</taxon>
        <taxon>Pedosphaerales</taxon>
        <taxon>Pedosphaeraceae</taxon>
        <taxon>Pedosphaera</taxon>
    </lineage>
</organism>
<dbReference type="PANTHER" id="PTHR21666">
    <property type="entry name" value="PEPTIDASE-RELATED"/>
    <property type="match status" value="1"/>
</dbReference>
<dbReference type="GO" id="GO:0004222">
    <property type="term" value="F:metalloendopeptidase activity"/>
    <property type="evidence" value="ECO:0007669"/>
    <property type="project" value="TreeGrafter"/>
</dbReference>
<feature type="chain" id="PRO_5002893136" evidence="1">
    <location>
        <begin position="28"/>
        <end position="342"/>
    </location>
</feature>
<dbReference type="Proteomes" id="UP000003688">
    <property type="component" value="Unassembled WGS sequence"/>
</dbReference>
<dbReference type="CDD" id="cd12797">
    <property type="entry name" value="M23_peptidase"/>
    <property type="match status" value="1"/>
</dbReference>
<dbReference type="OrthoDB" id="186635at2"/>
<dbReference type="AlphaFoldDB" id="B9XP85"/>
<proteinExistence type="predicted"/>
<dbReference type="STRING" id="320771.Cflav_PD1275"/>
<accession>B9XP85</accession>
<dbReference type="Pfam" id="PF01551">
    <property type="entry name" value="Peptidase_M23"/>
    <property type="match status" value="1"/>
</dbReference>
<reference evidence="3 4" key="1">
    <citation type="journal article" date="2011" name="J. Bacteriol.">
        <title>Genome sequence of 'Pedosphaera parvula' Ellin514, an aerobic Verrucomicrobial isolate from pasture soil.</title>
        <authorList>
            <person name="Kant R."/>
            <person name="van Passel M.W."/>
            <person name="Sangwan P."/>
            <person name="Palva A."/>
            <person name="Lucas S."/>
            <person name="Copeland A."/>
            <person name="Lapidus A."/>
            <person name="Glavina Del Rio T."/>
            <person name="Dalin E."/>
            <person name="Tice H."/>
            <person name="Bruce D."/>
            <person name="Goodwin L."/>
            <person name="Pitluck S."/>
            <person name="Chertkov O."/>
            <person name="Larimer F.W."/>
            <person name="Land M.L."/>
            <person name="Hauser L."/>
            <person name="Brettin T.S."/>
            <person name="Detter J.C."/>
            <person name="Han S."/>
            <person name="de Vos W.M."/>
            <person name="Janssen P.H."/>
            <person name="Smidt H."/>
        </authorList>
    </citation>
    <scope>NUCLEOTIDE SEQUENCE [LARGE SCALE GENOMIC DNA]</scope>
    <source>
        <strain evidence="3 4">Ellin514</strain>
    </source>
</reference>
<dbReference type="Gene3D" id="2.70.70.10">
    <property type="entry name" value="Glucose Permease (Domain IIA)"/>
    <property type="match status" value="1"/>
</dbReference>
<evidence type="ECO:0000259" key="2">
    <source>
        <dbReference type="Pfam" id="PF01551"/>
    </source>
</evidence>
<evidence type="ECO:0000256" key="1">
    <source>
        <dbReference type="SAM" id="SignalP"/>
    </source>
</evidence>
<protein>
    <submittedName>
        <fullName evidence="3">Peptidase M23</fullName>
    </submittedName>
</protein>
<dbReference type="InterPro" id="IPR016047">
    <property type="entry name" value="M23ase_b-sheet_dom"/>
</dbReference>
<dbReference type="InterPro" id="IPR050570">
    <property type="entry name" value="Cell_wall_metabolism_enzyme"/>
</dbReference>
<dbReference type="PANTHER" id="PTHR21666:SF270">
    <property type="entry name" value="MUREIN HYDROLASE ACTIVATOR ENVC"/>
    <property type="match status" value="1"/>
</dbReference>
<feature type="domain" description="M23ase beta-sheet core" evidence="2">
    <location>
        <begin position="72"/>
        <end position="179"/>
    </location>
</feature>
<sequence precursor="true">MVGSISVPLKRNLALLLIAVCGLRAQAELFQLPTTNRALFEKGGEERFFVGTVGKTWTSGTFGCVRSDGFQMHEGLDIRCLQRDRRGEPIDPVNATADGTVAYINKKPSLSNYGNYIILKHQVEGMEIYSVYAHLHSIREGLNVGQAVKAGENIAVMGRTANTHEGISKDRAHVHYELNVLLNDRYAEWHRKNLPGQRNDHGNWNGQNLNGIDPRLILLAQQQEGKNFSLVHFIQSETELCRVFVRNANFQYLKRYAPLITHNPTAEKLGIVGYEMALDYNGVPINLIPRSTSEIKGNGRFLLLSVNEAEQKKNPARHLVVKKGSRWELTTHGENLLDLLTF</sequence>
<comment type="caution">
    <text evidence="3">The sequence shown here is derived from an EMBL/GenBank/DDBJ whole genome shotgun (WGS) entry which is preliminary data.</text>
</comment>
<name>B9XP85_PEDPL</name>
<feature type="signal peptide" evidence="1">
    <location>
        <begin position="1"/>
        <end position="27"/>
    </location>
</feature>
<keyword evidence="1" id="KW-0732">Signal</keyword>
<dbReference type="RefSeq" id="WP_007417621.1">
    <property type="nucleotide sequence ID" value="NZ_ABOX02000045.1"/>
</dbReference>
<gene>
    <name evidence="3" type="ORF">Cflav_PD1275</name>
</gene>
<dbReference type="InterPro" id="IPR011055">
    <property type="entry name" value="Dup_hybrid_motif"/>
</dbReference>
<dbReference type="EMBL" id="ABOX02000045">
    <property type="protein sequence ID" value="EEF58336.1"/>
    <property type="molecule type" value="Genomic_DNA"/>
</dbReference>